<evidence type="ECO:0000313" key="2">
    <source>
        <dbReference type="Proteomes" id="UP000177354"/>
    </source>
</evidence>
<dbReference type="AlphaFoldDB" id="A0A1F5Z0K0"/>
<dbReference type="Proteomes" id="UP000177354">
    <property type="component" value="Unassembled WGS sequence"/>
</dbReference>
<proteinExistence type="predicted"/>
<sequence length="135" mass="14738">MIKEMKKPYSKPLLFLAVISLLLVTGIITAGILTGKYTFLVKKEKGSLVLGVFNKLPLSGVNSKGIENILERAYESTKNDVAKKVSEAEGQLKSSLEKEISSYTESQIRSVQEKICRDWGISASTSTTITANPTP</sequence>
<name>A0A1F5Z0K0_9BACT</name>
<evidence type="ECO:0000313" key="1">
    <source>
        <dbReference type="EMBL" id="OGG06000.1"/>
    </source>
</evidence>
<protein>
    <submittedName>
        <fullName evidence="1">Uncharacterized protein</fullName>
    </submittedName>
</protein>
<comment type="caution">
    <text evidence="1">The sequence shown here is derived from an EMBL/GenBank/DDBJ whole genome shotgun (WGS) entry which is preliminary data.</text>
</comment>
<accession>A0A1F5Z0K0</accession>
<gene>
    <name evidence="1" type="ORF">A2777_02565</name>
</gene>
<dbReference type="EMBL" id="MFJF01000020">
    <property type="protein sequence ID" value="OGG06000.1"/>
    <property type="molecule type" value="Genomic_DNA"/>
</dbReference>
<reference evidence="1 2" key="1">
    <citation type="journal article" date="2016" name="Nat. Commun.">
        <title>Thousands of microbial genomes shed light on interconnected biogeochemical processes in an aquifer system.</title>
        <authorList>
            <person name="Anantharaman K."/>
            <person name="Brown C.T."/>
            <person name="Hug L.A."/>
            <person name="Sharon I."/>
            <person name="Castelle C.J."/>
            <person name="Probst A.J."/>
            <person name="Thomas B.C."/>
            <person name="Singh A."/>
            <person name="Wilkins M.J."/>
            <person name="Karaoz U."/>
            <person name="Brodie E.L."/>
            <person name="Williams K.H."/>
            <person name="Hubbard S.S."/>
            <person name="Banfield J.F."/>
        </authorList>
    </citation>
    <scope>NUCLEOTIDE SEQUENCE [LARGE SCALE GENOMIC DNA]</scope>
</reference>
<organism evidence="1 2">
    <name type="scientific">Candidatus Gottesmanbacteria bacterium RIFCSPHIGHO2_01_FULL_40_15</name>
    <dbReference type="NCBI Taxonomy" id="1798376"/>
    <lineage>
        <taxon>Bacteria</taxon>
        <taxon>Candidatus Gottesmaniibacteriota</taxon>
    </lineage>
</organism>